<name>A0A1T4VS47_9GAMM</name>
<evidence type="ECO:0000313" key="15">
    <source>
        <dbReference type="Proteomes" id="UP000190460"/>
    </source>
</evidence>
<evidence type="ECO:0000256" key="5">
    <source>
        <dbReference type="ARBA" id="ARBA00022989"/>
    </source>
</evidence>
<dbReference type="PROSITE" id="PS50198">
    <property type="entry name" value="PPIC_PPIASE_2"/>
    <property type="match status" value="1"/>
</dbReference>
<keyword evidence="3" id="KW-0997">Cell inner membrane</keyword>
<dbReference type="EMBL" id="FUYB01000001">
    <property type="protein sequence ID" value="SKA67793.1"/>
    <property type="molecule type" value="Genomic_DNA"/>
</dbReference>
<keyword evidence="11 14" id="KW-0413">Isomerase</keyword>
<keyword evidence="5 12" id="KW-1133">Transmembrane helix</keyword>
<dbReference type="GO" id="GO:0003755">
    <property type="term" value="F:peptidyl-prolyl cis-trans isomerase activity"/>
    <property type="evidence" value="ECO:0007669"/>
    <property type="project" value="UniProtKB-KW"/>
</dbReference>
<evidence type="ECO:0000313" key="14">
    <source>
        <dbReference type="EMBL" id="SKA67793.1"/>
    </source>
</evidence>
<evidence type="ECO:0000256" key="10">
    <source>
        <dbReference type="ARBA" id="ARBA00042775"/>
    </source>
</evidence>
<keyword evidence="6 12" id="KW-0472">Membrane</keyword>
<reference evidence="14 15" key="1">
    <citation type="submission" date="2017-02" db="EMBL/GenBank/DDBJ databases">
        <authorList>
            <person name="Peterson S.W."/>
        </authorList>
    </citation>
    <scope>NUCLEOTIDE SEQUENCE [LARGE SCALE GENOMIC DNA]</scope>
    <source>
        <strain evidence="14 15">ATCC 49788</strain>
    </source>
</reference>
<dbReference type="Pfam" id="PF13624">
    <property type="entry name" value="SurA_N_3"/>
    <property type="match status" value="1"/>
</dbReference>
<protein>
    <recommendedName>
        <fullName evidence="9">Periplasmic chaperone PpiD</fullName>
    </recommendedName>
    <alternativeName>
        <fullName evidence="10">Periplasmic folding chaperone</fullName>
    </alternativeName>
</protein>
<feature type="transmembrane region" description="Helical" evidence="12">
    <location>
        <begin position="12"/>
        <end position="34"/>
    </location>
</feature>
<evidence type="ECO:0000256" key="12">
    <source>
        <dbReference type="SAM" id="Phobius"/>
    </source>
</evidence>
<evidence type="ECO:0000259" key="13">
    <source>
        <dbReference type="PROSITE" id="PS50198"/>
    </source>
</evidence>
<evidence type="ECO:0000256" key="2">
    <source>
        <dbReference type="ARBA" id="ARBA00022475"/>
    </source>
</evidence>
<dbReference type="GO" id="GO:0005886">
    <property type="term" value="C:plasma membrane"/>
    <property type="evidence" value="ECO:0007669"/>
    <property type="project" value="UniProtKB-SubCell"/>
</dbReference>
<dbReference type="InterPro" id="IPR046357">
    <property type="entry name" value="PPIase_dom_sf"/>
</dbReference>
<keyword evidence="11" id="KW-0697">Rotamase</keyword>
<dbReference type="Proteomes" id="UP000190460">
    <property type="component" value="Unassembled WGS sequence"/>
</dbReference>
<organism evidence="14 15">
    <name type="scientific">Thiothrix eikelboomii</name>
    <dbReference type="NCBI Taxonomy" id="92487"/>
    <lineage>
        <taxon>Bacteria</taxon>
        <taxon>Pseudomonadati</taxon>
        <taxon>Pseudomonadota</taxon>
        <taxon>Gammaproteobacteria</taxon>
        <taxon>Thiotrichales</taxon>
        <taxon>Thiotrichaceae</taxon>
        <taxon>Thiothrix</taxon>
    </lineage>
</organism>
<comment type="subcellular location">
    <subcellularLocation>
        <location evidence="1">Cell inner membrane</location>
        <topology evidence="1">Single-pass type II membrane protein</topology>
        <orientation evidence="1">Periplasmic side</orientation>
    </subcellularLocation>
</comment>
<dbReference type="InterPro" id="IPR000297">
    <property type="entry name" value="PPIase_PpiC"/>
</dbReference>
<evidence type="ECO:0000256" key="6">
    <source>
        <dbReference type="ARBA" id="ARBA00023136"/>
    </source>
</evidence>
<dbReference type="Gene3D" id="3.10.50.40">
    <property type="match status" value="1"/>
</dbReference>
<gene>
    <name evidence="14" type="ORF">SAMN02745130_00125</name>
</gene>
<evidence type="ECO:0000256" key="1">
    <source>
        <dbReference type="ARBA" id="ARBA00004382"/>
    </source>
</evidence>
<keyword evidence="7" id="KW-0143">Chaperone</keyword>
<feature type="domain" description="PpiC" evidence="13">
    <location>
        <begin position="259"/>
        <end position="359"/>
    </location>
</feature>
<dbReference type="SUPFAM" id="SSF54534">
    <property type="entry name" value="FKBP-like"/>
    <property type="match status" value="1"/>
</dbReference>
<evidence type="ECO:0000256" key="7">
    <source>
        <dbReference type="ARBA" id="ARBA00023186"/>
    </source>
</evidence>
<dbReference type="InterPro" id="IPR052029">
    <property type="entry name" value="PpiD_chaperone"/>
</dbReference>
<dbReference type="STRING" id="92487.SAMN02745130_00125"/>
<dbReference type="PANTHER" id="PTHR47529">
    <property type="entry name" value="PEPTIDYL-PROLYL CIS-TRANS ISOMERASE D"/>
    <property type="match status" value="1"/>
</dbReference>
<dbReference type="Gene3D" id="1.10.4030.10">
    <property type="entry name" value="Porin chaperone SurA, peptide-binding domain"/>
    <property type="match status" value="1"/>
</dbReference>
<dbReference type="AlphaFoldDB" id="A0A1T4VS47"/>
<accession>A0A1T4VS47</accession>
<dbReference type="PANTHER" id="PTHR47529:SF1">
    <property type="entry name" value="PERIPLASMIC CHAPERONE PPID"/>
    <property type="match status" value="1"/>
</dbReference>
<evidence type="ECO:0000256" key="8">
    <source>
        <dbReference type="ARBA" id="ARBA00038408"/>
    </source>
</evidence>
<evidence type="ECO:0000256" key="3">
    <source>
        <dbReference type="ARBA" id="ARBA00022519"/>
    </source>
</evidence>
<evidence type="ECO:0000256" key="9">
    <source>
        <dbReference type="ARBA" id="ARBA00040743"/>
    </source>
</evidence>
<dbReference type="SUPFAM" id="SSF109998">
    <property type="entry name" value="Triger factor/SurA peptide-binding domain-like"/>
    <property type="match status" value="1"/>
</dbReference>
<keyword evidence="15" id="KW-1185">Reference proteome</keyword>
<keyword evidence="2" id="KW-1003">Cell membrane</keyword>
<evidence type="ECO:0000256" key="4">
    <source>
        <dbReference type="ARBA" id="ARBA00022692"/>
    </source>
</evidence>
<dbReference type="OrthoDB" id="9812372at2"/>
<keyword evidence="4 12" id="KW-0812">Transmembrane</keyword>
<dbReference type="InterPro" id="IPR027304">
    <property type="entry name" value="Trigger_fact/SurA_dom_sf"/>
</dbReference>
<dbReference type="Pfam" id="PF00639">
    <property type="entry name" value="Rotamase"/>
    <property type="match status" value="1"/>
</dbReference>
<sequence>MLQTIHDKAKGWIAYAIVGFISIPFALFGINSYMEGGSTKAAAIVNGEDVPAQEVQQELARIRQQFGQMATQLGDDSLKTMALNNVVNQVLLRQKAKEEGYRASTEDVATAIAEISVFQKDGQFDKATYESFLASQRRNQAAFEQQMRDDLTNGQFREGLQTTAFATKAQMEQYQTLRNQKRELELFTVKAASFEPQVSITDEQITKYYDENKSQFMTEEKVKVAYIDLNLEALAKAVPVDEAGIQAFYEEHKDRYLTPETRNTSHILIAVADPAQDAEAKKKIEAIYADIQAGKKTFEEAAKTDSDDKATAETAGIVGDVAVGSWDPDFEKAVFAAEVNKLSEPVKTGAGYELIRVNSVKAAVQQTYEAVKAQVEQDYRRAEADKLFMDGAEKLQTVAYEQSGDLGPAAKAVNATIQESGWLTRTKGEGVLADPKLLAAAFSDEVFKEGKNSELIQVSETQAIVLRSAAQEAAVQKPLEEVKPEIIAILKTQGARQLASQKGDELLAQTKVNGWAALDASGLGKAEAIEKPGFIQRTGSTLAPEVVAKAFTMPRPAKDQLDWDKGVLANGDYTVIALKAVEDGANTLEENSAQMYGSVNGARELDAAMEDLRARSEIELHPENI</sequence>
<proteinExistence type="inferred from homology"/>
<evidence type="ECO:0000256" key="11">
    <source>
        <dbReference type="PROSITE-ProRule" id="PRU00278"/>
    </source>
</evidence>
<dbReference type="RefSeq" id="WP_078920643.1">
    <property type="nucleotide sequence ID" value="NZ_FUYB01000001.1"/>
</dbReference>
<comment type="similarity">
    <text evidence="8">Belongs to the PpiD chaperone family.</text>
</comment>